<sequence>MFVLYWFGIFLLFFNLDQSLGIGCDKPTPIEDNSQLSSIQSCQIVNGDLVIQKFKDPLIELTNLEKINGNLIIKESAELVRVEAPKLTSLNELKLSQLTSLSLVSFPNLRNVNSLNWQVIPILSNIRFSSDVKDIENIVISDTSLTGFSGFQTKVLRNLDINNNRFLETINSNVESITGKLKIVSNASNLKLSLPDLKSVDTVSINDVEELNLSGLKEINSSISLINNHFQKLLLENLTSIGGTLSISDNTRLSDIDLKNLKEVRGGLMIINNTDISQVDFLKKLRVIDGGLEVSGNLEYLDFPELKLIKGSVKIKSTNKKFNCNKIIREKLSLALRGGKITCESIDPSNNYRSIDGLNDLEDVNNNFGYNATQISNGNRLTPIIMQLMRSVSTFAGGL</sequence>
<reference evidence="1" key="1">
    <citation type="submission" date="2022-06" db="EMBL/GenBank/DDBJ databases">
        <authorList>
            <person name="Legras J.-L."/>
            <person name="Devillers H."/>
            <person name="Grondin C."/>
        </authorList>
    </citation>
    <scope>NUCLEOTIDE SEQUENCE</scope>
    <source>
        <strain evidence="1">CLIB 1444</strain>
    </source>
</reference>
<evidence type="ECO:0000313" key="2">
    <source>
        <dbReference type="Proteomes" id="UP001152531"/>
    </source>
</evidence>
<gene>
    <name evidence="1" type="ORF">CLIB1444_10S00364</name>
</gene>
<dbReference type="EMBL" id="CALSDN010000010">
    <property type="protein sequence ID" value="CAH6722524.1"/>
    <property type="molecule type" value="Genomic_DNA"/>
</dbReference>
<proteinExistence type="predicted"/>
<evidence type="ECO:0000313" key="1">
    <source>
        <dbReference type="EMBL" id="CAH6722524.1"/>
    </source>
</evidence>
<comment type="caution">
    <text evidence="1">The sequence shown here is derived from an EMBL/GenBank/DDBJ whole genome shotgun (WGS) entry which is preliminary data.</text>
</comment>
<accession>A0ACA9YBS1</accession>
<keyword evidence="2" id="KW-1185">Reference proteome</keyword>
<name>A0ACA9YBS1_9ASCO</name>
<protein>
    <submittedName>
        <fullName evidence="1">Cell wall protein Ecm33p</fullName>
    </submittedName>
</protein>
<organism evidence="1 2">
    <name type="scientific">[Candida] jaroonii</name>
    <dbReference type="NCBI Taxonomy" id="467808"/>
    <lineage>
        <taxon>Eukaryota</taxon>
        <taxon>Fungi</taxon>
        <taxon>Dikarya</taxon>
        <taxon>Ascomycota</taxon>
        <taxon>Saccharomycotina</taxon>
        <taxon>Pichiomycetes</taxon>
        <taxon>Debaryomycetaceae</taxon>
        <taxon>Yamadazyma</taxon>
    </lineage>
</organism>
<dbReference type="Proteomes" id="UP001152531">
    <property type="component" value="Unassembled WGS sequence"/>
</dbReference>